<feature type="compositionally biased region" description="Basic and acidic residues" evidence="1">
    <location>
        <begin position="1"/>
        <end position="18"/>
    </location>
</feature>
<dbReference type="RefSeq" id="WP_090878447.1">
    <property type="nucleotide sequence ID" value="NZ_FMXQ01000007.1"/>
</dbReference>
<evidence type="ECO:0000313" key="3">
    <source>
        <dbReference type="Proteomes" id="UP000199071"/>
    </source>
</evidence>
<organism evidence="2 3">
    <name type="scientific">Bauldia litoralis</name>
    <dbReference type="NCBI Taxonomy" id="665467"/>
    <lineage>
        <taxon>Bacteria</taxon>
        <taxon>Pseudomonadati</taxon>
        <taxon>Pseudomonadota</taxon>
        <taxon>Alphaproteobacteria</taxon>
        <taxon>Hyphomicrobiales</taxon>
        <taxon>Kaistiaceae</taxon>
        <taxon>Bauldia</taxon>
    </lineage>
</organism>
<dbReference type="EMBL" id="FMXQ01000007">
    <property type="protein sequence ID" value="SDB44032.1"/>
    <property type="molecule type" value="Genomic_DNA"/>
</dbReference>
<feature type="compositionally biased region" description="Basic and acidic residues" evidence="1">
    <location>
        <begin position="31"/>
        <end position="66"/>
    </location>
</feature>
<proteinExistence type="predicted"/>
<dbReference type="AlphaFoldDB" id="A0A1G6DFX1"/>
<dbReference type="STRING" id="665467.SAMN02982931_03338"/>
<accession>A0A1G6DFX1</accession>
<keyword evidence="3" id="KW-1185">Reference proteome</keyword>
<feature type="region of interest" description="Disordered" evidence="1">
    <location>
        <begin position="1"/>
        <end position="66"/>
    </location>
</feature>
<reference evidence="2 3" key="1">
    <citation type="submission" date="2016-10" db="EMBL/GenBank/DDBJ databases">
        <authorList>
            <person name="de Groot N.N."/>
        </authorList>
    </citation>
    <scope>NUCLEOTIDE SEQUENCE [LARGE SCALE GENOMIC DNA]</scope>
    <source>
        <strain evidence="2 3">ATCC 35022</strain>
    </source>
</reference>
<evidence type="ECO:0000313" key="2">
    <source>
        <dbReference type="EMBL" id="SDB44032.1"/>
    </source>
</evidence>
<dbReference type="Proteomes" id="UP000199071">
    <property type="component" value="Unassembled WGS sequence"/>
</dbReference>
<name>A0A1G6DFX1_9HYPH</name>
<gene>
    <name evidence="2" type="ORF">SAMN02982931_03338</name>
</gene>
<protein>
    <submittedName>
        <fullName evidence="2">Uncharacterized protein</fullName>
    </submittedName>
</protein>
<dbReference type="OrthoDB" id="7868955at2"/>
<sequence length="66" mass="7499">MTTDKRGERQRSLEERPYLGENGAPTQGGRDGGRLARDIGSRDERKRTEERPAGATRVRKEDELDD</sequence>
<evidence type="ECO:0000256" key="1">
    <source>
        <dbReference type="SAM" id="MobiDB-lite"/>
    </source>
</evidence>